<dbReference type="EMBL" id="MKIN01000016">
    <property type="protein sequence ID" value="OLP52183.1"/>
    <property type="molecule type" value="Genomic_DNA"/>
</dbReference>
<dbReference type="AlphaFoldDB" id="A0A1Q9ABE0"/>
<dbReference type="EMBL" id="JACIED010000007">
    <property type="protein sequence ID" value="MBB4010184.1"/>
    <property type="molecule type" value="Genomic_DNA"/>
</dbReference>
<feature type="region of interest" description="Disordered" evidence="1">
    <location>
        <begin position="75"/>
        <end position="94"/>
    </location>
</feature>
<evidence type="ECO:0000313" key="3">
    <source>
        <dbReference type="EMBL" id="OLP52183.1"/>
    </source>
</evidence>
<evidence type="ECO:0000313" key="5">
    <source>
        <dbReference type="Proteomes" id="UP000544107"/>
    </source>
</evidence>
<evidence type="ECO:0008006" key="6">
    <source>
        <dbReference type="Google" id="ProtNLM"/>
    </source>
</evidence>
<reference evidence="2 5" key="2">
    <citation type="submission" date="2020-08" db="EMBL/GenBank/DDBJ databases">
        <title>Genomic Encyclopedia of Type Strains, Phase IV (KMG-IV): sequencing the most valuable type-strain genomes for metagenomic binning, comparative biology and taxonomic classification.</title>
        <authorList>
            <person name="Goeker M."/>
        </authorList>
    </citation>
    <scope>NUCLEOTIDE SEQUENCE [LARGE SCALE GENOMIC DNA]</scope>
    <source>
        <strain evidence="2 5">DSM 100021</strain>
    </source>
</reference>
<evidence type="ECO:0000313" key="2">
    <source>
        <dbReference type="EMBL" id="MBB4010184.1"/>
    </source>
</evidence>
<protein>
    <recommendedName>
        <fullName evidence="6">DUF2007 domain-containing protein</fullName>
    </recommendedName>
</protein>
<gene>
    <name evidence="3" type="ORF">BJF91_02815</name>
    <name evidence="2" type="ORF">GGQ71_004482</name>
</gene>
<dbReference type="Proteomes" id="UP000544107">
    <property type="component" value="Unassembled WGS sequence"/>
</dbReference>
<comment type="caution">
    <text evidence="3">The sequence shown here is derived from an EMBL/GenBank/DDBJ whole genome shotgun (WGS) entry which is preliminary data.</text>
</comment>
<organism evidence="3 4">
    <name type="scientific">Allorhizobium taibaishanense</name>
    <dbReference type="NCBI Taxonomy" id="887144"/>
    <lineage>
        <taxon>Bacteria</taxon>
        <taxon>Pseudomonadati</taxon>
        <taxon>Pseudomonadota</taxon>
        <taxon>Alphaproteobacteria</taxon>
        <taxon>Hyphomicrobiales</taxon>
        <taxon>Rhizobiaceae</taxon>
        <taxon>Rhizobium/Agrobacterium group</taxon>
        <taxon>Allorhizobium</taxon>
    </lineage>
</organism>
<evidence type="ECO:0000256" key="1">
    <source>
        <dbReference type="SAM" id="MobiDB-lite"/>
    </source>
</evidence>
<dbReference type="STRING" id="887144.BJF91_02815"/>
<dbReference type="RefSeq" id="WP_075612712.1">
    <property type="nucleotide sequence ID" value="NZ_JACIED010000007.1"/>
</dbReference>
<dbReference type="Proteomes" id="UP000185598">
    <property type="component" value="Unassembled WGS sequence"/>
</dbReference>
<feature type="compositionally biased region" description="Basic and acidic residues" evidence="1">
    <location>
        <begin position="117"/>
        <end position="139"/>
    </location>
</feature>
<evidence type="ECO:0000313" key="4">
    <source>
        <dbReference type="Proteomes" id="UP000185598"/>
    </source>
</evidence>
<accession>A0A1Q9ABE0</accession>
<dbReference type="OrthoDB" id="8296179at2"/>
<sequence length="147" mass="15967">MKEILDRPVCIATVYSEDEYLVTRSFLEAYGIIVGERGNPGNYRGVHLSRGLGGLAILVPQSQAEMAFDLLAETEETPDALDPEAAPQPVENPVASKSFLSSVMGSISRLFTGQSEGKAHDADQQRDTKRILHDPRQSEAPEPLSGN</sequence>
<keyword evidence="4" id="KW-1185">Reference proteome</keyword>
<name>A0A1Q9ABE0_9HYPH</name>
<feature type="region of interest" description="Disordered" evidence="1">
    <location>
        <begin position="111"/>
        <end position="147"/>
    </location>
</feature>
<proteinExistence type="predicted"/>
<reference evidence="3 4" key="1">
    <citation type="submission" date="2016-09" db="EMBL/GenBank/DDBJ databases">
        <title>Rhizobium oryziradicis sp. nov., isolated from the root of rice.</title>
        <authorList>
            <person name="Zhao J."/>
            <person name="Zhang X."/>
        </authorList>
    </citation>
    <scope>NUCLEOTIDE SEQUENCE [LARGE SCALE GENOMIC DNA]</scope>
    <source>
        <strain evidence="3 4">14971</strain>
    </source>
</reference>